<keyword evidence="3 6" id="KW-0812">Transmembrane</keyword>
<dbReference type="HOGENOM" id="CLU_044974_0_0_9"/>
<feature type="transmembrane region" description="Helical" evidence="6">
    <location>
        <begin position="43"/>
        <end position="65"/>
    </location>
</feature>
<gene>
    <name evidence="7" type="ordered locus">LSA_01710</name>
</gene>
<evidence type="ECO:0000256" key="2">
    <source>
        <dbReference type="ARBA" id="ARBA00022475"/>
    </source>
</evidence>
<dbReference type="KEGG" id="lsn:LSA_01710"/>
<feature type="transmembrane region" description="Helical" evidence="6">
    <location>
        <begin position="441"/>
        <end position="459"/>
    </location>
</feature>
<dbReference type="EMBL" id="CP002461">
    <property type="protein sequence ID" value="AEN98641.1"/>
    <property type="molecule type" value="Genomic_DNA"/>
</dbReference>
<organism evidence="7 8">
    <name type="scientific">Fructilactobacillus sanfranciscensis (strain TMW 1.1304)</name>
    <name type="common">Lactobacillus sanfranciscensis</name>
    <dbReference type="NCBI Taxonomy" id="714313"/>
    <lineage>
        <taxon>Bacteria</taxon>
        <taxon>Bacillati</taxon>
        <taxon>Bacillota</taxon>
        <taxon>Bacilli</taxon>
        <taxon>Lactobacillales</taxon>
        <taxon>Lactobacillaceae</taxon>
        <taxon>Fructilactobacillus</taxon>
    </lineage>
</organism>
<accession>G2KUX3</accession>
<dbReference type="PANTHER" id="PTHR30250:SF11">
    <property type="entry name" value="O-ANTIGEN TRANSPORTER-RELATED"/>
    <property type="match status" value="1"/>
</dbReference>
<feature type="transmembrane region" description="Helical" evidence="6">
    <location>
        <begin position="178"/>
        <end position="200"/>
    </location>
</feature>
<proteinExistence type="predicted"/>
<evidence type="ECO:0008006" key="9">
    <source>
        <dbReference type="Google" id="ProtNLM"/>
    </source>
</evidence>
<evidence type="ECO:0000256" key="6">
    <source>
        <dbReference type="SAM" id="Phobius"/>
    </source>
</evidence>
<name>G2KUX3_FRUST</name>
<evidence type="ECO:0000313" key="8">
    <source>
        <dbReference type="Proteomes" id="UP000001285"/>
    </source>
</evidence>
<dbReference type="GO" id="GO:0005886">
    <property type="term" value="C:plasma membrane"/>
    <property type="evidence" value="ECO:0007669"/>
    <property type="project" value="UniProtKB-SubCell"/>
</dbReference>
<evidence type="ECO:0000256" key="3">
    <source>
        <dbReference type="ARBA" id="ARBA00022692"/>
    </source>
</evidence>
<feature type="transmembrane region" description="Helical" evidence="6">
    <location>
        <begin position="417"/>
        <end position="435"/>
    </location>
</feature>
<dbReference type="OrthoDB" id="385011at2"/>
<feature type="transmembrane region" description="Helical" evidence="6">
    <location>
        <begin position="152"/>
        <end position="172"/>
    </location>
</feature>
<protein>
    <recommendedName>
        <fullName evidence="9">Polysaccharide biosynthesis protein C-terminal domain-containing protein</fullName>
    </recommendedName>
</protein>
<feature type="transmembrane region" description="Helical" evidence="6">
    <location>
        <begin position="389"/>
        <end position="405"/>
    </location>
</feature>
<keyword evidence="5 6" id="KW-0472">Membrane</keyword>
<keyword evidence="4 6" id="KW-1133">Transmembrane helix</keyword>
<dbReference type="STRING" id="714313.LSA_01710"/>
<feature type="transmembrane region" description="Helical" evidence="6">
    <location>
        <begin position="363"/>
        <end position="383"/>
    </location>
</feature>
<dbReference type="Proteomes" id="UP000001285">
    <property type="component" value="Chromosome"/>
</dbReference>
<feature type="transmembrane region" description="Helical" evidence="6">
    <location>
        <begin position="329"/>
        <end position="351"/>
    </location>
</feature>
<feature type="transmembrane region" description="Helical" evidence="6">
    <location>
        <begin position="12"/>
        <end position="31"/>
    </location>
</feature>
<comment type="subcellular location">
    <subcellularLocation>
        <location evidence="1">Cell membrane</location>
        <topology evidence="1">Multi-pass membrane protein</topology>
    </subcellularLocation>
</comment>
<evidence type="ECO:0000256" key="1">
    <source>
        <dbReference type="ARBA" id="ARBA00004651"/>
    </source>
</evidence>
<dbReference type="AlphaFoldDB" id="G2KUX3"/>
<dbReference type="PANTHER" id="PTHR30250">
    <property type="entry name" value="PST FAMILY PREDICTED COLANIC ACID TRANSPORTER"/>
    <property type="match status" value="1"/>
</dbReference>
<dbReference type="eggNOG" id="COG2244">
    <property type="taxonomic scope" value="Bacteria"/>
</dbReference>
<keyword evidence="2" id="KW-1003">Cell membrane</keyword>
<feature type="transmembrane region" description="Helical" evidence="6">
    <location>
        <begin position="303"/>
        <end position="323"/>
    </location>
</feature>
<feature type="transmembrane region" description="Helical" evidence="6">
    <location>
        <begin position="111"/>
        <end position="131"/>
    </location>
</feature>
<sequence length="482" mass="56136">MKKTSFLKNIFMIMASNGILLISQILVGLVLPKLLNIDGFGNYRIFMLYGTYASLLHFGFVDGILVKFGGQNFQSLDSRTISKLFTFFFILEFCIAIIIALLALCMFEGKYRWILCAVGIYTFFLNVETAFQFLSQAIMNFGLVARMSKLQALLNTFNICVPLICIFIFKLFSSLTYTTYITLYIAAYAVLLLVYGYIYIVKYKMLNFNLNVNRDIVYEIFKIGFPITIASQIGNITLNLDNQFVSMFFSTNIFAKYSFSYNLVSLTIAIVLAISTVLFPYLNRKTKSDLIKNYSKSMAFMLLFIYATLFSYFPIKIIITYILPQYVGSLAYLRILLPGVAITTSISTIIFNHYKVTEDMKLYLKNGLISLVISLILYCVAYYLFKDVIVLAFSSLIALFIWFFIEDYFFRKKYNIIRYKDYFYIILCTLSFQLITDINNMIFSIFLYAVIYLALSYFFEKDYFNFISKKLLYRFNKENFKN</sequence>
<evidence type="ECO:0000256" key="4">
    <source>
        <dbReference type="ARBA" id="ARBA00022989"/>
    </source>
</evidence>
<feature type="transmembrane region" description="Helical" evidence="6">
    <location>
        <begin position="85"/>
        <end position="105"/>
    </location>
</feature>
<reference evidence="7 8" key="1">
    <citation type="journal article" date="2011" name="Microb. Cell Fact.">
        <title>Genomic analysis reveals Lactobacillus sanfranciscensis as stable element in traditional sourdoughs.</title>
        <authorList>
            <person name="Vogel R.F."/>
            <person name="Pavlovic M."/>
            <person name="Ehrmann M.A."/>
            <person name="Wiezer A."/>
            <person name="Liesegang H."/>
            <person name="Offschanka S."/>
            <person name="Voget S."/>
            <person name="Angelov A."/>
            <person name="Bocker G."/>
            <person name="Liebl W."/>
        </authorList>
    </citation>
    <scope>NUCLEOTIDE SEQUENCE [LARGE SCALE GENOMIC DNA]</scope>
    <source>
        <strain evidence="7 8">TMW 1.1304</strain>
    </source>
</reference>
<evidence type="ECO:0000256" key="5">
    <source>
        <dbReference type="ARBA" id="ARBA00023136"/>
    </source>
</evidence>
<feature type="transmembrane region" description="Helical" evidence="6">
    <location>
        <begin position="260"/>
        <end position="282"/>
    </location>
</feature>
<dbReference type="RefSeq" id="WP_014081504.1">
    <property type="nucleotide sequence ID" value="NC_015978.1"/>
</dbReference>
<dbReference type="InterPro" id="IPR050833">
    <property type="entry name" value="Poly_Biosynth_Transport"/>
</dbReference>
<evidence type="ECO:0000313" key="7">
    <source>
        <dbReference type="EMBL" id="AEN98641.1"/>
    </source>
</evidence>
<keyword evidence="8" id="KW-1185">Reference proteome</keyword>